<dbReference type="PANTHER" id="PTHR30435">
    <property type="entry name" value="FLAGELLAR PROTEIN"/>
    <property type="match status" value="1"/>
</dbReference>
<keyword evidence="8" id="KW-0969">Cilium</keyword>
<evidence type="ECO:0000256" key="2">
    <source>
        <dbReference type="ARBA" id="ARBA00009677"/>
    </source>
</evidence>
<dbReference type="Proteomes" id="UP000244338">
    <property type="component" value="Unassembled WGS sequence"/>
</dbReference>
<sequence length="151" mass="17016">MGEFKNRAKHWISQLDQLSLKGGSDLANVFQALQSAMDGAWMQQKAHAQNIANVDTPGYKRFQAVFLEAQQDAFVGKVSDPRHVRIGSEHISQGSWQLQEVKNTTETVNGNNVDIEQEMSELADTQLAYQAYITLFNQVLSRYRTIARSGR</sequence>
<dbReference type="PANTHER" id="PTHR30435:SF12">
    <property type="entry name" value="FLAGELLAR BASAL BODY ROD PROTEIN FLGB"/>
    <property type="match status" value="1"/>
</dbReference>
<gene>
    <name evidence="8" type="ORF">BSOLF_0926</name>
</gene>
<proteinExistence type="inferred from homology"/>
<keyword evidence="4 6" id="KW-0975">Bacterial flagellum</keyword>
<feature type="domain" description="Flagellar basal body rod protein N-terminal" evidence="7">
    <location>
        <begin position="31"/>
        <end position="60"/>
    </location>
</feature>
<evidence type="ECO:0000259" key="7">
    <source>
        <dbReference type="Pfam" id="PF00460"/>
    </source>
</evidence>
<dbReference type="InterPro" id="IPR006300">
    <property type="entry name" value="FlgB"/>
</dbReference>
<dbReference type="AlphaFoldDB" id="A0A2R6Y4Y2"/>
<dbReference type="EMBL" id="PEBX01000003">
    <property type="protein sequence ID" value="PTQ57731.1"/>
    <property type="molecule type" value="Genomic_DNA"/>
</dbReference>
<keyword evidence="8" id="KW-0966">Cell projection</keyword>
<dbReference type="GO" id="GO:0071978">
    <property type="term" value="P:bacterial-type flagellum-dependent swarming motility"/>
    <property type="evidence" value="ECO:0007669"/>
    <property type="project" value="TreeGrafter"/>
</dbReference>
<evidence type="ECO:0000256" key="4">
    <source>
        <dbReference type="ARBA" id="ARBA00023143"/>
    </source>
</evidence>
<keyword evidence="8" id="KW-0282">Flagellum</keyword>
<dbReference type="PIRSF" id="PIRSF002889">
    <property type="entry name" value="Rod_FlgB"/>
    <property type="match status" value="1"/>
</dbReference>
<organism evidence="8 9">
    <name type="scientific">Candidatus Carbonibacillus altaicus</name>
    <dbReference type="NCBI Taxonomy" id="2163959"/>
    <lineage>
        <taxon>Bacteria</taxon>
        <taxon>Bacillati</taxon>
        <taxon>Bacillota</taxon>
        <taxon>Bacilli</taxon>
        <taxon>Bacillales</taxon>
        <taxon>Candidatus Carbonibacillus</taxon>
    </lineage>
</organism>
<protein>
    <recommendedName>
        <fullName evidence="3 6">Flagellar basal body rod protein FlgB</fullName>
    </recommendedName>
</protein>
<accession>A0A2R6Y4Y2</accession>
<evidence type="ECO:0000256" key="5">
    <source>
        <dbReference type="ARBA" id="ARBA00024934"/>
    </source>
</evidence>
<comment type="caution">
    <text evidence="8">The sequence shown here is derived from an EMBL/GenBank/DDBJ whole genome shotgun (WGS) entry which is preliminary data.</text>
</comment>
<dbReference type="GO" id="GO:0030694">
    <property type="term" value="C:bacterial-type flagellum basal body, rod"/>
    <property type="evidence" value="ECO:0007669"/>
    <property type="project" value="InterPro"/>
</dbReference>
<dbReference type="NCBIfam" id="TIGR01396">
    <property type="entry name" value="FlgB"/>
    <property type="match status" value="1"/>
</dbReference>
<comment type="similarity">
    <text evidence="2 6">Belongs to the flagella basal body rod proteins family.</text>
</comment>
<dbReference type="InterPro" id="IPR001444">
    <property type="entry name" value="Flag_bb_rod_N"/>
</dbReference>
<evidence type="ECO:0000256" key="6">
    <source>
        <dbReference type="PIRNR" id="PIRNR002889"/>
    </source>
</evidence>
<name>A0A2R6Y4Y2_9BACL</name>
<evidence type="ECO:0000313" key="9">
    <source>
        <dbReference type="Proteomes" id="UP000244338"/>
    </source>
</evidence>
<comment type="subunit">
    <text evidence="6">The basal body constitutes a major portion of the flagellar organelle and consists of a number of rings mounted on a central rod.</text>
</comment>
<dbReference type="Pfam" id="PF00460">
    <property type="entry name" value="Flg_bb_rod"/>
    <property type="match status" value="1"/>
</dbReference>
<evidence type="ECO:0000313" key="8">
    <source>
        <dbReference type="EMBL" id="PTQ57731.1"/>
    </source>
</evidence>
<evidence type="ECO:0000256" key="3">
    <source>
        <dbReference type="ARBA" id="ARBA00014376"/>
    </source>
</evidence>
<comment type="function">
    <text evidence="5 6">Structural component of flagellum, the bacterial motility apparatus. Part of the rod structure of flagellar basal body.</text>
</comment>
<evidence type="ECO:0000256" key="1">
    <source>
        <dbReference type="ARBA" id="ARBA00004117"/>
    </source>
</evidence>
<reference evidence="9" key="1">
    <citation type="journal article" date="2018" name="Sci. Rep.">
        <title>Lignite coal burning seam in the remote Altai Mountains harbors a hydrogen-driven thermophilic microbial community.</title>
        <authorList>
            <person name="Kadnikov V.V."/>
            <person name="Mardanov A.V."/>
            <person name="Ivasenko D.A."/>
            <person name="Antsiferov D.V."/>
            <person name="Beletsky A.V."/>
            <person name="Karnachuk O.V."/>
            <person name="Ravin N.V."/>
        </authorList>
    </citation>
    <scope>NUCLEOTIDE SEQUENCE [LARGE SCALE GENOMIC DNA]</scope>
</reference>
<comment type="subcellular location">
    <subcellularLocation>
        <location evidence="1 6">Bacterial flagellum basal body</location>
    </subcellularLocation>
</comment>